<organism evidence="11 12">
    <name type="scientific">Brassica napus</name>
    <name type="common">Rape</name>
    <dbReference type="NCBI Taxonomy" id="3708"/>
    <lineage>
        <taxon>Eukaryota</taxon>
        <taxon>Viridiplantae</taxon>
        <taxon>Streptophyta</taxon>
        <taxon>Embryophyta</taxon>
        <taxon>Tracheophyta</taxon>
        <taxon>Spermatophyta</taxon>
        <taxon>Magnoliopsida</taxon>
        <taxon>eudicotyledons</taxon>
        <taxon>Gunneridae</taxon>
        <taxon>Pentapetalae</taxon>
        <taxon>rosids</taxon>
        <taxon>malvids</taxon>
        <taxon>Brassicales</taxon>
        <taxon>Brassicaceae</taxon>
        <taxon>Brassiceae</taxon>
        <taxon>Brassica</taxon>
    </lineage>
</organism>
<comment type="similarity">
    <text evidence="2">Belongs to the IPP transferase family.</text>
</comment>
<evidence type="ECO:0000256" key="6">
    <source>
        <dbReference type="ARBA" id="ARBA00022712"/>
    </source>
</evidence>
<evidence type="ECO:0000256" key="7">
    <source>
        <dbReference type="ARBA" id="ARBA00022741"/>
    </source>
</evidence>
<keyword evidence="8" id="KW-0067">ATP-binding</keyword>
<sequence length="528" mass="60168">MLSSSSVFLTRTCCLRLQPPCLILRRRLCGATACSVSLNGNTSNKKRNSEKEKVIVISGPTGAGKSRLALELAKRLNGEIISADSVQVHFYLCTLWLSDYSSLGVTNLSACLGQDCLIKFHSFGDTKKVVALCLIDNRCTKALMLDQPSHQQVIERRCPIILSIFCIPLKVSSSVLKYFLILMYANLEKLHMFNDLSLDYSVGQFFEDGRQATKDILSRGRVPIVTGGTGLYLRWFIYGKPDVPKPSPEIISEVHDMLLDFQTDHNWDAAVEFVVNAGDQKASSIARNDWYRLKRSLEILKSTGSPPSSFRVPYDSFRENLNSPDANDDFSENDISVQNIETDLDYDFLCFFLSSPRIDLYRSIDFRCEDMLSGPNGVLSEARWLLDLGLLPNTSSATRAIGYRQAMEYLSKCRQQGGVSSPGEFYWFLNKFQQVSRNFAKRQMTWFRCEPMYHWLNASKPLDTILEFIYDAYEKEAETLVVPDSIRMNKEMRNSREANALKAYRPRNRHFVGREDCSSVLEWIRREG</sequence>
<evidence type="ECO:0000256" key="8">
    <source>
        <dbReference type="ARBA" id="ARBA00022840"/>
    </source>
</evidence>
<dbReference type="Pfam" id="PF01715">
    <property type="entry name" value="IPPT"/>
    <property type="match status" value="1"/>
</dbReference>
<proteinExistence type="inferred from homology"/>
<accession>A0ABQ8DRV4</accession>
<evidence type="ECO:0000256" key="3">
    <source>
        <dbReference type="ARBA" id="ARBA00012665"/>
    </source>
</evidence>
<dbReference type="InterPro" id="IPR018022">
    <property type="entry name" value="IPT"/>
</dbReference>
<evidence type="ECO:0000313" key="12">
    <source>
        <dbReference type="Proteomes" id="UP000824890"/>
    </source>
</evidence>
<evidence type="ECO:0000256" key="2">
    <source>
        <dbReference type="ARBA" id="ARBA00005842"/>
    </source>
</evidence>
<keyword evidence="12" id="KW-1185">Reference proteome</keyword>
<dbReference type="Proteomes" id="UP000824890">
    <property type="component" value="Unassembled WGS sequence"/>
</dbReference>
<comment type="caution">
    <text evidence="11">The sequence shown here is derived from an EMBL/GenBank/DDBJ whole genome shotgun (WGS) entry which is preliminary data.</text>
</comment>
<dbReference type="EC" id="2.5.1.75" evidence="3"/>
<protein>
    <recommendedName>
        <fullName evidence="3">tRNA dimethylallyltransferase</fullName>
        <ecNumber evidence="3">2.5.1.75</ecNumber>
    </recommendedName>
</protein>
<evidence type="ECO:0000256" key="5">
    <source>
        <dbReference type="ARBA" id="ARBA00022694"/>
    </source>
</evidence>
<dbReference type="EMBL" id="JAGKQM010000003">
    <property type="protein sequence ID" value="KAH0931792.1"/>
    <property type="molecule type" value="Genomic_DNA"/>
</dbReference>
<keyword evidence="4" id="KW-0808">Transferase</keyword>
<evidence type="ECO:0000256" key="4">
    <source>
        <dbReference type="ARBA" id="ARBA00022679"/>
    </source>
</evidence>
<gene>
    <name evidence="11" type="ORF">HID58_008909</name>
</gene>
<comment type="catalytic activity">
    <reaction evidence="10">
        <text>adenosine(37) in tRNA + dimethylallyl diphosphate = N(6)-dimethylallyladenosine(37) in tRNA + diphosphate</text>
        <dbReference type="Rhea" id="RHEA:26482"/>
        <dbReference type="Rhea" id="RHEA-COMP:10162"/>
        <dbReference type="Rhea" id="RHEA-COMP:10375"/>
        <dbReference type="ChEBI" id="CHEBI:33019"/>
        <dbReference type="ChEBI" id="CHEBI:57623"/>
        <dbReference type="ChEBI" id="CHEBI:74411"/>
        <dbReference type="ChEBI" id="CHEBI:74415"/>
        <dbReference type="EC" id="2.5.1.75"/>
    </reaction>
</comment>
<dbReference type="HAMAP" id="MF_00185">
    <property type="entry name" value="IPP_trans"/>
    <property type="match status" value="1"/>
</dbReference>
<keyword evidence="9" id="KW-0460">Magnesium</keyword>
<reference evidence="11 12" key="1">
    <citation type="submission" date="2021-05" db="EMBL/GenBank/DDBJ databases">
        <title>Genome Assembly of Synthetic Allotetraploid Brassica napus Reveals Homoeologous Exchanges between Subgenomes.</title>
        <authorList>
            <person name="Davis J.T."/>
        </authorList>
    </citation>
    <scope>NUCLEOTIDE SEQUENCE [LARGE SCALE GENOMIC DNA]</scope>
    <source>
        <strain evidence="12">cv. Da-Ae</strain>
        <tissue evidence="11">Seedling</tissue>
    </source>
</reference>
<evidence type="ECO:0000313" key="11">
    <source>
        <dbReference type="EMBL" id="KAH0931792.1"/>
    </source>
</evidence>
<evidence type="ECO:0000256" key="9">
    <source>
        <dbReference type="ARBA" id="ARBA00022842"/>
    </source>
</evidence>
<keyword evidence="7" id="KW-0547">Nucleotide-binding</keyword>
<keyword evidence="6" id="KW-0203">Cytokinin biosynthesis</keyword>
<dbReference type="Gene3D" id="1.10.20.140">
    <property type="match status" value="1"/>
</dbReference>
<comment type="cofactor">
    <cofactor evidence="1">
        <name>Mg(2+)</name>
        <dbReference type="ChEBI" id="CHEBI:18420"/>
    </cofactor>
</comment>
<dbReference type="Gene3D" id="3.40.50.300">
    <property type="entry name" value="P-loop containing nucleotide triphosphate hydrolases"/>
    <property type="match status" value="2"/>
</dbReference>
<dbReference type="PANTHER" id="PTHR11088">
    <property type="entry name" value="TRNA DIMETHYLALLYLTRANSFERASE"/>
    <property type="match status" value="1"/>
</dbReference>
<dbReference type="SUPFAM" id="SSF52540">
    <property type="entry name" value="P-loop containing nucleoside triphosphate hydrolases"/>
    <property type="match status" value="1"/>
</dbReference>
<dbReference type="InterPro" id="IPR027417">
    <property type="entry name" value="P-loop_NTPase"/>
</dbReference>
<evidence type="ECO:0000256" key="1">
    <source>
        <dbReference type="ARBA" id="ARBA00001946"/>
    </source>
</evidence>
<keyword evidence="5" id="KW-0819">tRNA processing</keyword>
<dbReference type="InterPro" id="IPR039657">
    <property type="entry name" value="Dimethylallyltransferase"/>
</dbReference>
<evidence type="ECO:0000256" key="10">
    <source>
        <dbReference type="ARBA" id="ARBA00049563"/>
    </source>
</evidence>
<dbReference type="PANTHER" id="PTHR11088:SF60">
    <property type="entry name" value="TRNA DIMETHYLALLYLTRANSFERASE"/>
    <property type="match status" value="1"/>
</dbReference>
<name>A0ABQ8DRV4_BRANA</name>